<evidence type="ECO:0000256" key="1">
    <source>
        <dbReference type="SAM" id="MobiDB-lite"/>
    </source>
</evidence>
<dbReference type="AlphaFoldDB" id="A0A8J4S2B6"/>
<comment type="caution">
    <text evidence="2">The sequence shown here is derived from an EMBL/GenBank/DDBJ whole genome shotgun (WGS) entry which is preliminary data.</text>
</comment>
<feature type="non-terminal residue" evidence="2">
    <location>
        <position position="1"/>
    </location>
</feature>
<organism evidence="2 3">
    <name type="scientific">Phytophthora kernoviae 00238/432</name>
    <dbReference type="NCBI Taxonomy" id="1284355"/>
    <lineage>
        <taxon>Eukaryota</taxon>
        <taxon>Sar</taxon>
        <taxon>Stramenopiles</taxon>
        <taxon>Oomycota</taxon>
        <taxon>Peronosporomycetes</taxon>
        <taxon>Peronosporales</taxon>
        <taxon>Peronosporaceae</taxon>
        <taxon>Phytophthora</taxon>
    </lineage>
</organism>
<feature type="compositionally biased region" description="Basic and acidic residues" evidence="1">
    <location>
        <begin position="61"/>
        <end position="70"/>
    </location>
</feature>
<protein>
    <submittedName>
        <fullName evidence="2">Uncharacterized protein</fullName>
    </submittedName>
</protein>
<reference evidence="2" key="2">
    <citation type="submission" date="2020-02" db="EMBL/GenBank/DDBJ databases">
        <authorList>
            <person name="Studholme D.J."/>
        </authorList>
    </citation>
    <scope>NUCLEOTIDE SEQUENCE</scope>
    <source>
        <strain evidence="2">00238/432</strain>
    </source>
</reference>
<name>A0A8J4S2B6_9STRA</name>
<feature type="compositionally biased region" description="Low complexity" evidence="1">
    <location>
        <begin position="20"/>
        <end position="60"/>
    </location>
</feature>
<feature type="region of interest" description="Disordered" evidence="1">
    <location>
        <begin position="1"/>
        <end position="70"/>
    </location>
</feature>
<proteinExistence type="predicted"/>
<dbReference type="EMBL" id="AOFI03001487">
    <property type="protein sequence ID" value="KAF4314730.1"/>
    <property type="molecule type" value="Genomic_DNA"/>
</dbReference>
<gene>
    <name evidence="2" type="ORF">G195_011731</name>
</gene>
<reference evidence="2" key="1">
    <citation type="journal article" date="2015" name="Genom Data">
        <title>Draft genome sequences of Phytophthora kernoviae and Phytophthora ramorum lineage EU2 from Scotland.</title>
        <authorList>
            <person name="Sambles C."/>
            <person name="Schlenzig A."/>
            <person name="O'Neill P."/>
            <person name="Grant M."/>
            <person name="Studholme D.J."/>
        </authorList>
    </citation>
    <scope>NUCLEOTIDE SEQUENCE</scope>
    <source>
        <strain evidence="2">00238/432</strain>
    </source>
</reference>
<dbReference type="Proteomes" id="UP000702964">
    <property type="component" value="Unassembled WGS sequence"/>
</dbReference>
<accession>A0A8J4S2B6</accession>
<evidence type="ECO:0000313" key="3">
    <source>
        <dbReference type="Proteomes" id="UP000702964"/>
    </source>
</evidence>
<sequence>QNEEQVQGEADTTPATKGLVVTPAPTTSTPVEETPATVVPVTEAPVATPAPTTSTPTTESPKGKDCESNF</sequence>
<evidence type="ECO:0000313" key="2">
    <source>
        <dbReference type="EMBL" id="KAF4314730.1"/>
    </source>
</evidence>